<keyword evidence="2" id="KW-1185">Reference proteome</keyword>
<dbReference type="RefSeq" id="WP_016331119.1">
    <property type="nucleotide sequence ID" value="NZ_CP008953.1"/>
</dbReference>
<name>A0A075VAX0_9PSEU</name>
<sequence length="102" mass="10837">MAGKGHKVDPAQLNEAAKVLQDLPKQACEGPIGAVEQINLSAASFGPAHGDCFNGYSASIQRLAKCARSYLAASDEFGRKLAASKDLYQSNEDSNAAEMRKH</sequence>
<gene>
    <name evidence="1" type="ORF">AJAP_36065</name>
</gene>
<dbReference type="Proteomes" id="UP000028492">
    <property type="component" value="Chromosome"/>
</dbReference>
<dbReference type="AlphaFoldDB" id="A0A075VAX0"/>
<proteinExistence type="predicted"/>
<dbReference type="InterPro" id="IPR022536">
    <property type="entry name" value="EspC"/>
</dbReference>
<evidence type="ECO:0000313" key="1">
    <source>
        <dbReference type="EMBL" id="AIG80020.1"/>
    </source>
</evidence>
<protein>
    <recommendedName>
        <fullName evidence="3">ESX-1 secretion-associated protein</fullName>
    </recommendedName>
</protein>
<dbReference type="GO" id="GO:0009306">
    <property type="term" value="P:protein secretion"/>
    <property type="evidence" value="ECO:0007669"/>
    <property type="project" value="InterPro"/>
</dbReference>
<evidence type="ECO:0000313" key="2">
    <source>
        <dbReference type="Proteomes" id="UP000028492"/>
    </source>
</evidence>
<dbReference type="EMBL" id="CP008953">
    <property type="protein sequence ID" value="AIG80020.1"/>
    <property type="molecule type" value="Genomic_DNA"/>
</dbReference>
<dbReference type="STRING" id="208439.AJAP_36065"/>
<reference evidence="1 2" key="1">
    <citation type="journal article" date="2014" name="J. Biotechnol.">
        <title>Complete genome sequence of the actinobacterium Amycolatopsis japonica MG417-CF17(T) (=DSM 44213T) producing (S,S)-N,N'-ethylenediaminedisuccinic acid.</title>
        <authorList>
            <person name="Stegmann E."/>
            <person name="Albersmeier A."/>
            <person name="Spohn M."/>
            <person name="Gert H."/>
            <person name="Weber T."/>
            <person name="Wohlleben W."/>
            <person name="Kalinowski J."/>
            <person name="Ruckert C."/>
        </authorList>
    </citation>
    <scope>NUCLEOTIDE SEQUENCE [LARGE SCALE GENOMIC DNA]</scope>
    <source>
        <strain evidence="2">MG417-CF17 (DSM 44213)</strain>
    </source>
</reference>
<organism evidence="1 2">
    <name type="scientific">Amycolatopsis japonica</name>
    <dbReference type="NCBI Taxonomy" id="208439"/>
    <lineage>
        <taxon>Bacteria</taxon>
        <taxon>Bacillati</taxon>
        <taxon>Actinomycetota</taxon>
        <taxon>Actinomycetes</taxon>
        <taxon>Pseudonocardiales</taxon>
        <taxon>Pseudonocardiaceae</taxon>
        <taxon>Amycolatopsis</taxon>
        <taxon>Amycolatopsis japonica group</taxon>
    </lineage>
</organism>
<dbReference type="HOGENOM" id="CLU_173792_0_0_11"/>
<dbReference type="Pfam" id="PF10824">
    <property type="entry name" value="T7SS_ESX_EspC"/>
    <property type="match status" value="1"/>
</dbReference>
<evidence type="ECO:0008006" key="3">
    <source>
        <dbReference type="Google" id="ProtNLM"/>
    </source>
</evidence>
<dbReference type="KEGG" id="aja:AJAP_36065"/>
<accession>A0A075VAX0</accession>